<dbReference type="Pfam" id="PF25063">
    <property type="entry name" value="ARM_TT21_C"/>
    <property type="match status" value="1"/>
</dbReference>
<keyword evidence="4" id="KW-0328">Glycosyltransferase</keyword>
<dbReference type="PANTHER" id="PTHR44835:SF1">
    <property type="entry name" value="PROTEIN O-GLCNAC TRANSFERASE"/>
    <property type="match status" value="1"/>
</dbReference>
<keyword evidence="7 8" id="KW-0802">TPR repeat</keyword>
<feature type="domain" description="Tetratricopeptide repeat protein 21A/21B C-terminal ARM" evidence="10">
    <location>
        <begin position="51"/>
        <end position="151"/>
    </location>
</feature>
<evidence type="ECO:0000259" key="10">
    <source>
        <dbReference type="Pfam" id="PF25063"/>
    </source>
</evidence>
<keyword evidence="5 11" id="KW-0808">Transferase</keyword>
<dbReference type="RefSeq" id="WP_132974010.1">
    <property type="nucleotide sequence ID" value="NZ_SMFX01000001.1"/>
</dbReference>
<keyword evidence="6" id="KW-0677">Repeat</keyword>
<feature type="domain" description="O-GlcNAc transferase C-terminal" evidence="9">
    <location>
        <begin position="375"/>
        <end position="553"/>
    </location>
</feature>
<dbReference type="Gene3D" id="1.25.40.10">
    <property type="entry name" value="Tetratricopeptide repeat domain"/>
    <property type="match status" value="1"/>
</dbReference>
<feature type="domain" description="O-GlcNAc transferase C-terminal" evidence="9">
    <location>
        <begin position="194"/>
        <end position="350"/>
    </location>
</feature>
<feature type="repeat" description="TPR" evidence="8">
    <location>
        <begin position="50"/>
        <end position="83"/>
    </location>
</feature>
<dbReference type="SUPFAM" id="SSF48452">
    <property type="entry name" value="TPR-like"/>
    <property type="match status" value="1"/>
</dbReference>
<evidence type="ECO:0000313" key="11">
    <source>
        <dbReference type="EMBL" id="TCK19385.1"/>
    </source>
</evidence>
<reference evidence="11 12" key="1">
    <citation type="submission" date="2019-03" db="EMBL/GenBank/DDBJ databases">
        <title>Genomic Encyclopedia of Type Strains, Phase IV (KMG-IV): sequencing the most valuable type-strain genomes for metagenomic binning, comparative biology and taxonomic classification.</title>
        <authorList>
            <person name="Goeker M."/>
        </authorList>
    </citation>
    <scope>NUCLEOTIDE SEQUENCE [LARGE SCALE GENOMIC DNA]</scope>
    <source>
        <strain evidence="11 12">DSM 19610</strain>
    </source>
</reference>
<dbReference type="GO" id="GO:0097363">
    <property type="term" value="F:protein O-acetylglucosaminyltransferase activity"/>
    <property type="evidence" value="ECO:0007669"/>
    <property type="project" value="UniProtKB-EC"/>
</dbReference>
<accession>A0A4R1HG60</accession>
<sequence>MAKKNIRAGNHARSRKRQIKLKAAAAFQAGHFKKARLLYERICKISPGDGEAWYLLGKTHIALGSLQEAEKCLRKAVAITPDSAHAMMTLGELLDSTGKLGESIGCYERALSIEPTNVTLIHKLASAMMKQGRVTDAIPLLRQVLSIKPEAMGARSCLLSALNYCQQDVEEVFHAHVQWGQARERQSVPAASVKNDLAADKRPLRIGYVSPDFCAHPVFFFIVNLLANHDPANVRTFCYSDVLKPDAITTQLHTVAHVWRDIQLMTDDEVADLVRRDQIDILVDLAGHTARNRLSVFARKVAPVQVSYLGYPNTTGLSAMGYRFTDAWADPPGQTEHLHTEALVRLPGGFLCYNPLQGSPASPPLTPSPCQVNGYITFGSFNNLAKITPEVLELWSEILCAVPGSHLVLKNRPLSDAVTREYFYSLFEGHGIGRERLELIGWIPNMGQHMSTYNKVDIALDTFLYNGTTTTCQAIWMGVPVITLAGQAHAGRVGVSLLSQLGLDQFITHGAEQYRACATALARDTKTLGVLRAGLRERMATSHLCDGKQFARQIESAYRDMWETVAEGISQA</sequence>
<dbReference type="Pfam" id="PF13844">
    <property type="entry name" value="Glyco_transf_41"/>
    <property type="match status" value="2"/>
</dbReference>
<dbReference type="AlphaFoldDB" id="A0A4R1HG60"/>
<organism evidence="11 12">
    <name type="scientific">Thiogranum longum</name>
    <dbReference type="NCBI Taxonomy" id="1537524"/>
    <lineage>
        <taxon>Bacteria</taxon>
        <taxon>Pseudomonadati</taxon>
        <taxon>Pseudomonadota</taxon>
        <taxon>Gammaproteobacteria</taxon>
        <taxon>Chromatiales</taxon>
        <taxon>Ectothiorhodospiraceae</taxon>
        <taxon>Thiogranum</taxon>
    </lineage>
</organism>
<evidence type="ECO:0000256" key="3">
    <source>
        <dbReference type="ARBA" id="ARBA00011970"/>
    </source>
</evidence>
<comment type="caution">
    <text evidence="11">The sequence shown here is derived from an EMBL/GenBank/DDBJ whole genome shotgun (WGS) entry which is preliminary data.</text>
</comment>
<dbReference type="InterPro" id="IPR051939">
    <property type="entry name" value="Glycosyltr_41/O-GlcNAc_trsf"/>
</dbReference>
<gene>
    <name evidence="11" type="ORF">DFR30_2696</name>
</gene>
<evidence type="ECO:0000256" key="1">
    <source>
        <dbReference type="ARBA" id="ARBA00004922"/>
    </source>
</evidence>
<dbReference type="EMBL" id="SMFX01000001">
    <property type="protein sequence ID" value="TCK19385.1"/>
    <property type="molecule type" value="Genomic_DNA"/>
</dbReference>
<dbReference type="InterPro" id="IPR011990">
    <property type="entry name" value="TPR-like_helical_dom_sf"/>
</dbReference>
<dbReference type="InterPro" id="IPR056834">
    <property type="entry name" value="ARM_TT21_C"/>
</dbReference>
<dbReference type="Gene3D" id="3.40.50.2000">
    <property type="entry name" value="Glycogen Phosphorylase B"/>
    <property type="match status" value="1"/>
</dbReference>
<evidence type="ECO:0000256" key="2">
    <source>
        <dbReference type="ARBA" id="ARBA00005386"/>
    </source>
</evidence>
<evidence type="ECO:0000259" key="9">
    <source>
        <dbReference type="Pfam" id="PF13844"/>
    </source>
</evidence>
<evidence type="ECO:0000256" key="6">
    <source>
        <dbReference type="ARBA" id="ARBA00022737"/>
    </source>
</evidence>
<dbReference type="PROSITE" id="PS50005">
    <property type="entry name" value="TPR"/>
    <property type="match status" value="2"/>
</dbReference>
<feature type="repeat" description="TPR" evidence="8">
    <location>
        <begin position="84"/>
        <end position="117"/>
    </location>
</feature>
<dbReference type="SMART" id="SM00028">
    <property type="entry name" value="TPR"/>
    <property type="match status" value="4"/>
</dbReference>
<comment type="pathway">
    <text evidence="1">Protein modification; protein glycosylation.</text>
</comment>
<dbReference type="OrthoDB" id="7058953at2"/>
<dbReference type="Proteomes" id="UP000295707">
    <property type="component" value="Unassembled WGS sequence"/>
</dbReference>
<dbReference type="PANTHER" id="PTHR44835">
    <property type="entry name" value="UDP-N-ACETYLGLUCOSAMINE--PEPTIDE N-ACETYLGLUCOSAMINYLTRANSFERASE SPINDLY-RELATED"/>
    <property type="match status" value="1"/>
</dbReference>
<dbReference type="Gene3D" id="3.40.50.11380">
    <property type="match status" value="1"/>
</dbReference>
<dbReference type="InterPro" id="IPR019734">
    <property type="entry name" value="TPR_rpt"/>
</dbReference>
<evidence type="ECO:0000256" key="4">
    <source>
        <dbReference type="ARBA" id="ARBA00022676"/>
    </source>
</evidence>
<evidence type="ECO:0000256" key="7">
    <source>
        <dbReference type="ARBA" id="ARBA00022803"/>
    </source>
</evidence>
<comment type="similarity">
    <text evidence="2">Belongs to the glycosyltransferase 41 family. O-GlcNAc transferase subfamily.</text>
</comment>
<proteinExistence type="inferred from homology"/>
<dbReference type="InterPro" id="IPR029489">
    <property type="entry name" value="OGT/SEC/SPY_C"/>
</dbReference>
<keyword evidence="12" id="KW-1185">Reference proteome</keyword>
<evidence type="ECO:0000256" key="5">
    <source>
        <dbReference type="ARBA" id="ARBA00022679"/>
    </source>
</evidence>
<name>A0A4R1HG60_9GAMM</name>
<protein>
    <recommendedName>
        <fullName evidence="3">protein O-GlcNAc transferase</fullName>
        <ecNumber evidence="3">2.4.1.255</ecNumber>
    </recommendedName>
</protein>
<evidence type="ECO:0000313" key="12">
    <source>
        <dbReference type="Proteomes" id="UP000295707"/>
    </source>
</evidence>
<dbReference type="EC" id="2.4.1.255" evidence="3"/>
<evidence type="ECO:0000256" key="8">
    <source>
        <dbReference type="PROSITE-ProRule" id="PRU00339"/>
    </source>
</evidence>